<keyword evidence="1 7" id="KW-0808">Transferase</keyword>
<gene>
    <name evidence="7" type="primary">pknD_12</name>
    <name evidence="7" type="ORF">SDC9_61175</name>
</gene>
<dbReference type="SUPFAM" id="SSF56112">
    <property type="entry name" value="Protein kinase-like (PK-like)"/>
    <property type="match status" value="1"/>
</dbReference>
<dbReference type="InterPro" id="IPR000719">
    <property type="entry name" value="Prot_kinase_dom"/>
</dbReference>
<keyword evidence="5" id="KW-0812">Transmembrane</keyword>
<evidence type="ECO:0000256" key="1">
    <source>
        <dbReference type="ARBA" id="ARBA00022679"/>
    </source>
</evidence>
<protein>
    <submittedName>
        <fullName evidence="7">Serine/threonine-protein kinase PknD</fullName>
        <ecNumber evidence="7">2.7.11.1</ecNumber>
    </submittedName>
</protein>
<dbReference type="EC" id="2.7.11.1" evidence="7"/>
<evidence type="ECO:0000313" key="7">
    <source>
        <dbReference type="EMBL" id="MPM14811.1"/>
    </source>
</evidence>
<dbReference type="SMART" id="SM00220">
    <property type="entry name" value="S_TKc"/>
    <property type="match status" value="1"/>
</dbReference>
<evidence type="ECO:0000259" key="6">
    <source>
        <dbReference type="PROSITE" id="PS50011"/>
    </source>
</evidence>
<dbReference type="EMBL" id="VSSQ01002341">
    <property type="protein sequence ID" value="MPM14811.1"/>
    <property type="molecule type" value="Genomic_DNA"/>
</dbReference>
<dbReference type="PANTHER" id="PTHR43289">
    <property type="entry name" value="MITOGEN-ACTIVATED PROTEIN KINASE KINASE KINASE 20-RELATED"/>
    <property type="match status" value="1"/>
</dbReference>
<dbReference type="PROSITE" id="PS00108">
    <property type="entry name" value="PROTEIN_KINASE_ST"/>
    <property type="match status" value="1"/>
</dbReference>
<dbReference type="InterPro" id="IPR008271">
    <property type="entry name" value="Ser/Thr_kinase_AS"/>
</dbReference>
<reference evidence="7" key="1">
    <citation type="submission" date="2019-08" db="EMBL/GenBank/DDBJ databases">
        <authorList>
            <person name="Kucharzyk K."/>
            <person name="Murdoch R.W."/>
            <person name="Higgins S."/>
            <person name="Loffler F."/>
        </authorList>
    </citation>
    <scope>NUCLEOTIDE SEQUENCE</scope>
</reference>
<organism evidence="7">
    <name type="scientific">bioreactor metagenome</name>
    <dbReference type="NCBI Taxonomy" id="1076179"/>
    <lineage>
        <taxon>unclassified sequences</taxon>
        <taxon>metagenomes</taxon>
        <taxon>ecological metagenomes</taxon>
    </lineage>
</organism>
<dbReference type="PANTHER" id="PTHR43289:SF6">
    <property type="entry name" value="SERINE_THREONINE-PROTEIN KINASE NEKL-3"/>
    <property type="match status" value="1"/>
</dbReference>
<keyword evidence="3 7" id="KW-0418">Kinase</keyword>
<dbReference type="InterPro" id="IPR011009">
    <property type="entry name" value="Kinase-like_dom_sf"/>
</dbReference>
<name>A0A644XGC4_9ZZZZ</name>
<dbReference type="AlphaFoldDB" id="A0A644XGC4"/>
<dbReference type="PROSITE" id="PS50011">
    <property type="entry name" value="PROTEIN_KINASE_DOM"/>
    <property type="match status" value="1"/>
</dbReference>
<accession>A0A644XGC4</accession>
<comment type="caution">
    <text evidence="7">The sequence shown here is derived from an EMBL/GenBank/DDBJ whole genome shotgun (WGS) entry which is preliminary data.</text>
</comment>
<keyword evidence="2" id="KW-0547">Nucleotide-binding</keyword>
<evidence type="ECO:0000256" key="4">
    <source>
        <dbReference type="ARBA" id="ARBA00022840"/>
    </source>
</evidence>
<keyword evidence="5" id="KW-1133">Transmembrane helix</keyword>
<keyword evidence="4" id="KW-0067">ATP-binding</keyword>
<evidence type="ECO:0000256" key="3">
    <source>
        <dbReference type="ARBA" id="ARBA00022777"/>
    </source>
</evidence>
<dbReference type="GO" id="GO:0005524">
    <property type="term" value="F:ATP binding"/>
    <property type="evidence" value="ECO:0007669"/>
    <property type="project" value="UniProtKB-KW"/>
</dbReference>
<proteinExistence type="predicted"/>
<evidence type="ECO:0000256" key="5">
    <source>
        <dbReference type="SAM" id="Phobius"/>
    </source>
</evidence>
<evidence type="ECO:0000256" key="2">
    <source>
        <dbReference type="ARBA" id="ARBA00022741"/>
    </source>
</evidence>
<keyword evidence="5" id="KW-0472">Membrane</keyword>
<dbReference type="GO" id="GO:0004674">
    <property type="term" value="F:protein serine/threonine kinase activity"/>
    <property type="evidence" value="ECO:0007669"/>
    <property type="project" value="UniProtKB-EC"/>
</dbReference>
<feature type="domain" description="Protein kinase" evidence="6">
    <location>
        <begin position="28"/>
        <end position="276"/>
    </location>
</feature>
<sequence length="460" mass="51810">MNDVKTAVNEIERSFDASRYPSGFLEQYDQLECLAASHGTETFLVRHKDGEKLFVAKCYDKSLYSFVHESNILKGMNHKGLPAFSDEFQNDSTICIVREYVEGKPLNQYIAEKQPSNQEIIGIATALCDILIYLHGQQPPVIHRDIKPQNVIIKDDGQVVLIDFDIARVYNSASEADTQFFGTREYAPPEQYGFSQTDSRTDIYSFGILLRYMLTGSERENDNVRLYKPLAHIIKKCTAFAPKERFPSADAVKKALLTANPKAQRKRKMTMALCWVAIIALCVLGGVKWYQYATFDPFAEGSIPAVMTDAERVSDAVSYMKNKYGTDLFDDTESYADIGFVKTILTDIYGYDSNYVHAMPEEGAPHESDKNFLPWGMGDEQYVARDVMVYVAVKIYWVDKVSDYSSLKDDNGYYPGVRVAVAFAEETGILTGVGRPEDITNGEVAILLANSDRIYEATKK</sequence>
<dbReference type="Gene3D" id="1.10.510.10">
    <property type="entry name" value="Transferase(Phosphotransferase) domain 1"/>
    <property type="match status" value="1"/>
</dbReference>
<dbReference type="CDD" id="cd14014">
    <property type="entry name" value="STKc_PknB_like"/>
    <property type="match status" value="1"/>
</dbReference>
<feature type="transmembrane region" description="Helical" evidence="5">
    <location>
        <begin position="272"/>
        <end position="290"/>
    </location>
</feature>
<dbReference type="Pfam" id="PF00069">
    <property type="entry name" value="Pkinase"/>
    <property type="match status" value="1"/>
</dbReference>